<reference evidence="1 2" key="2">
    <citation type="submission" date="2014-03" db="EMBL/GenBank/DDBJ databases">
        <title>The Genome Sequence of Anncaliia algerae insect isolate PRA339.</title>
        <authorList>
            <consortium name="The Broad Institute Genome Sequencing Platform"/>
            <consortium name="The Broad Institute Genome Sequencing Center for Infectious Disease"/>
            <person name="Cuomo C."/>
            <person name="Becnel J."/>
            <person name="Sanscrainte N."/>
            <person name="Walker B."/>
            <person name="Young S.K."/>
            <person name="Zeng Q."/>
            <person name="Gargeya S."/>
            <person name="Fitzgerald M."/>
            <person name="Haas B."/>
            <person name="Abouelleil A."/>
            <person name="Alvarado L."/>
            <person name="Arachchi H.M."/>
            <person name="Berlin A.M."/>
            <person name="Chapman S.B."/>
            <person name="Dewar J."/>
            <person name="Goldberg J."/>
            <person name="Griggs A."/>
            <person name="Gujja S."/>
            <person name="Hansen M."/>
            <person name="Howarth C."/>
            <person name="Imamovic A."/>
            <person name="Larimer J."/>
            <person name="McCowan C."/>
            <person name="Murphy C."/>
            <person name="Neiman D."/>
            <person name="Pearson M."/>
            <person name="Priest M."/>
            <person name="Roberts A."/>
            <person name="Saif S."/>
            <person name="Shea T."/>
            <person name="Sisk P."/>
            <person name="Sykes S."/>
            <person name="Wortman J."/>
            <person name="Nusbaum C."/>
            <person name="Birren B."/>
        </authorList>
    </citation>
    <scope>NUCLEOTIDE SEQUENCE [LARGE SCALE GENOMIC DNA]</scope>
    <source>
        <strain evidence="1 2">PRA339</strain>
    </source>
</reference>
<feature type="non-terminal residue" evidence="1">
    <location>
        <position position="1"/>
    </location>
</feature>
<proteinExistence type="predicted"/>
<name>A0A059EZ89_9MICR</name>
<evidence type="ECO:0000313" key="2">
    <source>
        <dbReference type="Proteomes" id="UP000030655"/>
    </source>
</evidence>
<dbReference type="HOGENOM" id="CLU_1647715_0_0_1"/>
<sequence length="161" mass="18969">NIFTSFLKSYQDASKGCVIDTYIKILTSENYKILFQILPGCHLLYLLKKIMGNTSEIIKEVRYLQLVICVFESCRFQHFKNKNIGATNLQNLYLDEQFNETILIISIIFNHFLGLFKLEELIYISLEVYSFVLFIRAKYDDILKHNYINSLPILIFGKENF</sequence>
<keyword evidence="2" id="KW-1185">Reference proteome</keyword>
<protein>
    <submittedName>
        <fullName evidence="1">Uncharacterized protein</fullName>
    </submittedName>
</protein>
<reference evidence="2" key="1">
    <citation type="submission" date="2013-02" db="EMBL/GenBank/DDBJ databases">
        <authorList>
            <consortium name="The Broad Institute Genome Sequencing Platform"/>
            <person name="Cuomo C."/>
            <person name="Becnel J."/>
            <person name="Sanscrainte N."/>
            <person name="Walker B."/>
            <person name="Young S.K."/>
            <person name="Zeng Q."/>
            <person name="Gargeya S."/>
            <person name="Fitzgerald M."/>
            <person name="Haas B."/>
            <person name="Abouelleil A."/>
            <person name="Alvarado L."/>
            <person name="Arachchi H.M."/>
            <person name="Berlin A.M."/>
            <person name="Chapman S.B."/>
            <person name="Dewar J."/>
            <person name="Goldberg J."/>
            <person name="Griggs A."/>
            <person name="Gujja S."/>
            <person name="Hansen M."/>
            <person name="Howarth C."/>
            <person name="Imamovic A."/>
            <person name="Larimer J."/>
            <person name="McCowan C."/>
            <person name="Murphy C."/>
            <person name="Neiman D."/>
            <person name="Pearson M."/>
            <person name="Priest M."/>
            <person name="Roberts A."/>
            <person name="Saif S."/>
            <person name="Shea T."/>
            <person name="Sisk P."/>
            <person name="Sykes S."/>
            <person name="Wortman J."/>
            <person name="Nusbaum C."/>
            <person name="Birren B."/>
        </authorList>
    </citation>
    <scope>NUCLEOTIDE SEQUENCE [LARGE SCALE GENOMIC DNA]</scope>
    <source>
        <strain evidence="2">PRA339</strain>
    </source>
</reference>
<dbReference type="VEuPathDB" id="MicrosporidiaDB:H312_02418"/>
<dbReference type="EMBL" id="KK365198">
    <property type="protein sequence ID" value="KCZ80172.1"/>
    <property type="molecule type" value="Genomic_DNA"/>
</dbReference>
<dbReference type="AlphaFoldDB" id="A0A059EZ89"/>
<accession>A0A059EZ89</accession>
<evidence type="ECO:0000313" key="1">
    <source>
        <dbReference type="EMBL" id="KCZ80172.1"/>
    </source>
</evidence>
<dbReference type="Proteomes" id="UP000030655">
    <property type="component" value="Unassembled WGS sequence"/>
</dbReference>
<organism evidence="1 2">
    <name type="scientific">Anncaliia algerae PRA339</name>
    <dbReference type="NCBI Taxonomy" id="1288291"/>
    <lineage>
        <taxon>Eukaryota</taxon>
        <taxon>Fungi</taxon>
        <taxon>Fungi incertae sedis</taxon>
        <taxon>Microsporidia</taxon>
        <taxon>Tubulinosematoidea</taxon>
        <taxon>Tubulinosematidae</taxon>
        <taxon>Anncaliia</taxon>
    </lineage>
</organism>
<gene>
    <name evidence="1" type="ORF">H312_02418</name>
</gene>